<dbReference type="AlphaFoldDB" id="A0A952FNB8"/>
<organism evidence="2 3">
    <name type="scientific">Inquilinus limosus</name>
    <dbReference type="NCBI Taxonomy" id="171674"/>
    <lineage>
        <taxon>Bacteria</taxon>
        <taxon>Pseudomonadati</taxon>
        <taxon>Pseudomonadota</taxon>
        <taxon>Alphaproteobacteria</taxon>
        <taxon>Rhodospirillales</taxon>
        <taxon>Rhodospirillaceae</taxon>
        <taxon>Inquilinus</taxon>
    </lineage>
</organism>
<dbReference type="InterPro" id="IPR050772">
    <property type="entry name" value="Hydratase-Decarb/MhpD_sf"/>
</dbReference>
<gene>
    <name evidence="2" type="ORF">JF625_14350</name>
</gene>
<dbReference type="InterPro" id="IPR036663">
    <property type="entry name" value="Fumarylacetoacetase_C_sf"/>
</dbReference>
<evidence type="ECO:0000313" key="2">
    <source>
        <dbReference type="EMBL" id="MBW8726325.1"/>
    </source>
</evidence>
<dbReference type="Proteomes" id="UP000700706">
    <property type="component" value="Unassembled WGS sequence"/>
</dbReference>
<accession>A0A952FNB8</accession>
<dbReference type="PANTHER" id="PTHR30143:SF0">
    <property type="entry name" value="2-KETO-4-PENTENOATE HYDRATASE"/>
    <property type="match status" value="1"/>
</dbReference>
<reference evidence="2" key="1">
    <citation type="submission" date="2020-06" db="EMBL/GenBank/DDBJ databases">
        <title>Stable isotope informed genome-resolved metagenomics uncovers potential trophic interactions in rhizosphere soil.</title>
        <authorList>
            <person name="Starr E.P."/>
            <person name="Shi S."/>
            <person name="Blazewicz S.J."/>
            <person name="Koch B.J."/>
            <person name="Probst A.J."/>
            <person name="Hungate B.A."/>
            <person name="Pett-Ridge J."/>
            <person name="Firestone M.K."/>
            <person name="Banfield J.F."/>
        </authorList>
    </citation>
    <scope>NUCLEOTIDE SEQUENCE</scope>
    <source>
        <strain evidence="2">YM_69_17</strain>
    </source>
</reference>
<dbReference type="SUPFAM" id="SSF56529">
    <property type="entry name" value="FAH"/>
    <property type="match status" value="1"/>
</dbReference>
<feature type="chain" id="PRO_5037027997" description="Hydratase" evidence="1">
    <location>
        <begin position="27"/>
        <end position="287"/>
    </location>
</feature>
<evidence type="ECO:0000256" key="1">
    <source>
        <dbReference type="SAM" id="SignalP"/>
    </source>
</evidence>
<feature type="signal peptide" evidence="1">
    <location>
        <begin position="1"/>
        <end position="26"/>
    </location>
</feature>
<dbReference type="GO" id="GO:0008684">
    <property type="term" value="F:2-oxopent-4-enoate hydratase activity"/>
    <property type="evidence" value="ECO:0007669"/>
    <property type="project" value="TreeGrafter"/>
</dbReference>
<sequence>MRKALLRATMLAVLVGTMPAAAPAAAGDCAAIAARAAAAWRAKSVVSGLSGIDAATAACVQKTLVKDLAPDAGAPVGYKVGLTGKAMQERLGVDHPVAGVLLSRMLLDPGTPIPAGYAARPLVEADLVAVIGDAGINQAKTPAEVLAHLSALRPFVELADLALPADEKPTAASITAVNVGARLGVLGEPIAIEPGMADRLATMQVSLTDGSGKVLAEAPGTSILGHPLNAVIWLTQDLAARGEALRPGQLVSLGSFGPPAQPVSGGTVTVRYDGLSAAPVALSVRFE</sequence>
<comment type="caution">
    <text evidence="2">The sequence shown here is derived from an EMBL/GenBank/DDBJ whole genome shotgun (WGS) entry which is preliminary data.</text>
</comment>
<keyword evidence="1" id="KW-0732">Signal</keyword>
<dbReference type="Gene3D" id="3.90.850.10">
    <property type="entry name" value="Fumarylacetoacetase-like, C-terminal domain"/>
    <property type="match status" value="1"/>
</dbReference>
<evidence type="ECO:0008006" key="4">
    <source>
        <dbReference type="Google" id="ProtNLM"/>
    </source>
</evidence>
<name>A0A952FNB8_9PROT</name>
<evidence type="ECO:0000313" key="3">
    <source>
        <dbReference type="Proteomes" id="UP000700706"/>
    </source>
</evidence>
<dbReference type="EMBL" id="JAEKLZ010000209">
    <property type="protein sequence ID" value="MBW8726325.1"/>
    <property type="molecule type" value="Genomic_DNA"/>
</dbReference>
<dbReference type="PANTHER" id="PTHR30143">
    <property type="entry name" value="ACID HYDRATASE"/>
    <property type="match status" value="1"/>
</dbReference>
<dbReference type="GO" id="GO:0005737">
    <property type="term" value="C:cytoplasm"/>
    <property type="evidence" value="ECO:0007669"/>
    <property type="project" value="TreeGrafter"/>
</dbReference>
<proteinExistence type="predicted"/>
<protein>
    <recommendedName>
        <fullName evidence="4">Hydratase</fullName>
    </recommendedName>
</protein>